<dbReference type="GO" id="GO:0016787">
    <property type="term" value="F:hydrolase activity"/>
    <property type="evidence" value="ECO:0007669"/>
    <property type="project" value="InterPro"/>
</dbReference>
<keyword evidence="5" id="KW-1185">Reference proteome</keyword>
<comment type="caution">
    <text evidence="4">The sequence shown here is derived from an EMBL/GenBank/DDBJ whole genome shotgun (WGS) entry which is preliminary data.</text>
</comment>
<dbReference type="STRING" id="887929.HMP0721_0569"/>
<feature type="region of interest" description="Disordered" evidence="2">
    <location>
        <begin position="370"/>
        <end position="491"/>
    </location>
</feature>
<feature type="compositionally biased region" description="Polar residues" evidence="2">
    <location>
        <begin position="281"/>
        <end position="292"/>
    </location>
</feature>
<dbReference type="AlphaFoldDB" id="E6MEY6"/>
<dbReference type="Pfam" id="PF07486">
    <property type="entry name" value="Hydrolase_2"/>
    <property type="match status" value="1"/>
</dbReference>
<dbReference type="OrthoDB" id="1762539at2"/>
<accession>E6MEY6</accession>
<evidence type="ECO:0000256" key="1">
    <source>
        <dbReference type="ARBA" id="ARBA00022729"/>
    </source>
</evidence>
<dbReference type="HOGENOM" id="CLU_439323_0_0_9"/>
<dbReference type="Gene3D" id="2.20.230.10">
    <property type="entry name" value="Resuscitation-promoting factor rpfb"/>
    <property type="match status" value="2"/>
</dbReference>
<dbReference type="Pfam" id="PF03990">
    <property type="entry name" value="DUF348"/>
    <property type="match status" value="1"/>
</dbReference>
<feature type="compositionally biased region" description="Polar residues" evidence="2">
    <location>
        <begin position="372"/>
        <end position="381"/>
    </location>
</feature>
<gene>
    <name evidence="4" type="ORF">HMP0721_0569</name>
</gene>
<dbReference type="InterPro" id="IPR011098">
    <property type="entry name" value="G5_dom"/>
</dbReference>
<dbReference type="InterPro" id="IPR042047">
    <property type="entry name" value="SleB_dom1"/>
</dbReference>
<dbReference type="InterPro" id="IPR011105">
    <property type="entry name" value="Cell_wall_hydrolase_SleB"/>
</dbReference>
<dbReference type="Proteomes" id="UP000004754">
    <property type="component" value="Unassembled WGS sequence"/>
</dbReference>
<dbReference type="SMART" id="SM01208">
    <property type="entry name" value="G5"/>
    <property type="match status" value="2"/>
</dbReference>
<sequence length="622" mass="64731">MKGFNMSTRIKRAIFLVLIAAATLAVTGFVVNSRRNHNKKITVVYDENTGQSDDAATKAVTAKGTETIQTLLKDNGYTIDKDIYAYSVNLNKRASDIAKVTITKKAKGTLVVGDQTQYYSTAKKTVGGMLAEKNITVGQNDIVTPSKSSPMNTTVKKVQVVRVTKSTVKSEVTLPYQTKVVSSDAVPQGTVKVLQSGNTGIQNVKTVVTRHNGVLVSEKEKSKDIAKVATDMKVQVNPQDYKAASEAVKTKENAKSAGTAALPSSTNNNSDTASKDKASTAPASTDNKTTATPGKEDTAKIETTVTKQTIPFETIKVHVANMQVGQQKEQQAGVNGTKTIQTKTTIKGGQVIATESTVVSATDAKPQIIAVGTQTPASNDTVKTENTTQASTNNTATTTEENKANTVNNSVQTPNNGSDSSAASVSNSTSTNNAAANANSTGASAKTPPSSTSPATTSPTSATTTANATAAKAPVQKTAVETTSVNGSKLSANGTAALKSGATSGHKTTGLNTANYNLICAVVAAEDNTSYTGALAVASCIMNRADSGRWGGATPVAVITAKGQFSAYIYGNYKKYADGKAPSYVKAAVSDCMTCGLRNHSYTSFRAGSVKDSKKIGANYYF</sequence>
<dbReference type="InterPro" id="IPR007137">
    <property type="entry name" value="DUF348"/>
</dbReference>
<dbReference type="EMBL" id="AEQN01000010">
    <property type="protein sequence ID" value="EFV02336.1"/>
    <property type="molecule type" value="Genomic_DNA"/>
</dbReference>
<feature type="region of interest" description="Disordered" evidence="2">
    <location>
        <begin position="244"/>
        <end position="302"/>
    </location>
</feature>
<dbReference type="PROSITE" id="PS51109">
    <property type="entry name" value="G5"/>
    <property type="match status" value="2"/>
</dbReference>
<keyword evidence="1" id="KW-0732">Signal</keyword>
<evidence type="ECO:0000259" key="3">
    <source>
        <dbReference type="PROSITE" id="PS51109"/>
    </source>
</evidence>
<feature type="domain" description="G5" evidence="3">
    <location>
        <begin position="296"/>
        <end position="375"/>
    </location>
</feature>
<dbReference type="Gene3D" id="1.10.10.2520">
    <property type="entry name" value="Cell wall hydrolase SleB, domain 1"/>
    <property type="match status" value="1"/>
</dbReference>
<dbReference type="eggNOG" id="COG3583">
    <property type="taxonomic scope" value="Bacteria"/>
</dbReference>
<protein>
    <submittedName>
        <fullName evidence="4">G5 domain protein</fullName>
    </submittedName>
</protein>
<dbReference type="eggNOG" id="COG3773">
    <property type="taxonomic scope" value="Bacteria"/>
</dbReference>
<feature type="domain" description="G5" evidence="3">
    <location>
        <begin position="160"/>
        <end position="240"/>
    </location>
</feature>
<reference evidence="4 5" key="1">
    <citation type="submission" date="2010-12" db="EMBL/GenBank/DDBJ databases">
        <authorList>
            <person name="Muzny D."/>
            <person name="Qin X."/>
            <person name="Deng J."/>
            <person name="Jiang H."/>
            <person name="Liu Y."/>
            <person name="Qu J."/>
            <person name="Song X.-Z."/>
            <person name="Zhang L."/>
            <person name="Thornton R."/>
            <person name="Coyle M."/>
            <person name="Francisco L."/>
            <person name="Jackson L."/>
            <person name="Javaid M."/>
            <person name="Korchina V."/>
            <person name="Kovar C."/>
            <person name="Mata R."/>
            <person name="Mathew T."/>
            <person name="Ngo R."/>
            <person name="Nguyen L."/>
            <person name="Nguyen N."/>
            <person name="Okwuonu G."/>
            <person name="Ongeri F."/>
            <person name="Pham C."/>
            <person name="Simmons D."/>
            <person name="Wilczek-Boney K."/>
            <person name="Hale W."/>
            <person name="Jakkamsetti A."/>
            <person name="Pham P."/>
            <person name="Ruth R."/>
            <person name="San Lucas F."/>
            <person name="Warren J."/>
            <person name="Zhang J."/>
            <person name="Zhao Z."/>
            <person name="Zhou C."/>
            <person name="Zhu D."/>
            <person name="Lee S."/>
            <person name="Bess C."/>
            <person name="Blankenburg K."/>
            <person name="Forbes L."/>
            <person name="Fu Q."/>
            <person name="Gubbala S."/>
            <person name="Hirani K."/>
            <person name="Jayaseelan J.C."/>
            <person name="Lara F."/>
            <person name="Munidasa M."/>
            <person name="Palculict T."/>
            <person name="Patil S."/>
            <person name="Pu L.-L."/>
            <person name="Saada N."/>
            <person name="Tang L."/>
            <person name="Weissenberger G."/>
            <person name="Zhu Y."/>
            <person name="Hemphill L."/>
            <person name="Shang Y."/>
            <person name="Youmans B."/>
            <person name="Ayvaz T."/>
            <person name="Ross M."/>
            <person name="Santibanez J."/>
            <person name="Aqrawi P."/>
            <person name="Gross S."/>
            <person name="Joshi V."/>
            <person name="Fowler G."/>
            <person name="Nazareth L."/>
            <person name="Reid J."/>
            <person name="Worley K."/>
            <person name="Petrosino J."/>
            <person name="Highlander S."/>
            <person name="Gibbs R."/>
        </authorList>
    </citation>
    <scope>NUCLEOTIDE SEQUENCE [LARGE SCALE GENOMIC DNA]</scope>
    <source>
        <strain evidence="4 5">ATCC 23263</strain>
    </source>
</reference>
<evidence type="ECO:0000256" key="2">
    <source>
        <dbReference type="SAM" id="MobiDB-lite"/>
    </source>
</evidence>
<feature type="compositionally biased region" description="Low complexity" evidence="2">
    <location>
        <begin position="384"/>
        <end position="474"/>
    </location>
</feature>
<feature type="compositionally biased region" description="Polar residues" evidence="2">
    <location>
        <begin position="479"/>
        <end position="491"/>
    </location>
</feature>
<dbReference type="Pfam" id="PF07501">
    <property type="entry name" value="G5"/>
    <property type="match status" value="2"/>
</dbReference>
<organism evidence="4 5">
    <name type="scientific">Pseudoramibacter alactolyticus ATCC 23263</name>
    <dbReference type="NCBI Taxonomy" id="887929"/>
    <lineage>
        <taxon>Bacteria</taxon>
        <taxon>Bacillati</taxon>
        <taxon>Bacillota</taxon>
        <taxon>Clostridia</taxon>
        <taxon>Eubacteriales</taxon>
        <taxon>Eubacteriaceae</taxon>
        <taxon>Pseudoramibacter</taxon>
    </lineage>
</organism>
<proteinExistence type="predicted"/>
<evidence type="ECO:0000313" key="4">
    <source>
        <dbReference type="EMBL" id="EFV02336.1"/>
    </source>
</evidence>
<evidence type="ECO:0000313" key="5">
    <source>
        <dbReference type="Proteomes" id="UP000004754"/>
    </source>
</evidence>
<name>E6MEY6_9FIRM</name>
<feature type="compositionally biased region" description="Polar residues" evidence="2">
    <location>
        <begin position="262"/>
        <end position="272"/>
    </location>
</feature>